<feature type="transmembrane region" description="Helical" evidence="5">
    <location>
        <begin position="69"/>
        <end position="89"/>
    </location>
</feature>
<evidence type="ECO:0000256" key="4">
    <source>
        <dbReference type="ARBA" id="ARBA00023136"/>
    </source>
</evidence>
<evidence type="ECO:0000313" key="7">
    <source>
        <dbReference type="Proteomes" id="UP000291343"/>
    </source>
</evidence>
<evidence type="ECO:0000313" key="6">
    <source>
        <dbReference type="EMBL" id="RZF43318.1"/>
    </source>
</evidence>
<keyword evidence="4 5" id="KW-0472">Membrane</keyword>
<dbReference type="GO" id="GO:0005886">
    <property type="term" value="C:plasma membrane"/>
    <property type="evidence" value="ECO:0007669"/>
    <property type="project" value="TreeGrafter"/>
</dbReference>
<dbReference type="STRING" id="195883.A0A482XCU8"/>
<dbReference type="Pfam" id="PF06396">
    <property type="entry name" value="AGTRAP"/>
    <property type="match status" value="1"/>
</dbReference>
<dbReference type="EMBL" id="QKKF02012754">
    <property type="protein sequence ID" value="RZF43318.1"/>
    <property type="molecule type" value="Genomic_DNA"/>
</dbReference>
<dbReference type="SMART" id="SM00805">
    <property type="entry name" value="AGTRAP"/>
    <property type="match status" value="1"/>
</dbReference>
<evidence type="ECO:0000256" key="1">
    <source>
        <dbReference type="ARBA" id="ARBA00004141"/>
    </source>
</evidence>
<dbReference type="Proteomes" id="UP000291343">
    <property type="component" value="Unassembled WGS sequence"/>
</dbReference>
<evidence type="ECO:0000256" key="5">
    <source>
        <dbReference type="SAM" id="Phobius"/>
    </source>
</evidence>
<dbReference type="OrthoDB" id="8191171at2759"/>
<keyword evidence="3 5" id="KW-1133">Transmembrane helix</keyword>
<comment type="caution">
    <text evidence="6">The sequence shown here is derived from an EMBL/GenBank/DDBJ whole genome shotgun (WGS) entry which is preliminary data.</text>
</comment>
<evidence type="ECO:0000256" key="2">
    <source>
        <dbReference type="ARBA" id="ARBA00022692"/>
    </source>
</evidence>
<sequence>MNIIIISMDRFKPTTLLKLVFAVHFVLISWGVQGYWSPDSYLFYNLFFLFALIWSIYEKEKEEPLQIAILINVCAILMDVIVIFFYFPLIGGWSVLSYSLAILNLVFRPLTTIVMGKNCANRMGLSGGFYPATFGTIFGFDLTQRQDAMSPAVGGGQGVPRV</sequence>
<dbReference type="PANTHER" id="PTHR16521:SF3">
    <property type="entry name" value="TYPE-1 ANGIOTENSIN II RECEPTOR-ASSOCIATED PROTEIN"/>
    <property type="match status" value="1"/>
</dbReference>
<accession>A0A482XCU8</accession>
<dbReference type="FunCoup" id="A0A482XCU8">
    <property type="interactions" value="269"/>
</dbReference>
<reference evidence="6 7" key="1">
    <citation type="journal article" date="2017" name="Gigascience">
        <title>Genome sequence of the small brown planthopper, Laodelphax striatellus.</title>
        <authorList>
            <person name="Zhu J."/>
            <person name="Jiang F."/>
            <person name="Wang X."/>
            <person name="Yang P."/>
            <person name="Bao Y."/>
            <person name="Zhao W."/>
            <person name="Wang W."/>
            <person name="Lu H."/>
            <person name="Wang Q."/>
            <person name="Cui N."/>
            <person name="Li J."/>
            <person name="Chen X."/>
            <person name="Luo L."/>
            <person name="Yu J."/>
            <person name="Kang L."/>
            <person name="Cui F."/>
        </authorList>
    </citation>
    <scope>NUCLEOTIDE SEQUENCE [LARGE SCALE GENOMIC DNA]</scope>
    <source>
        <strain evidence="6">Lst14</strain>
    </source>
</reference>
<comment type="subcellular location">
    <subcellularLocation>
        <location evidence="1">Membrane</location>
        <topology evidence="1">Multi-pass membrane protein</topology>
    </subcellularLocation>
</comment>
<protein>
    <submittedName>
        <fullName evidence="6">Uncharacterized protein</fullName>
    </submittedName>
</protein>
<keyword evidence="7" id="KW-1185">Reference proteome</keyword>
<keyword evidence="2 5" id="KW-0812">Transmembrane</keyword>
<organism evidence="6 7">
    <name type="scientific">Laodelphax striatellus</name>
    <name type="common">Small brown planthopper</name>
    <name type="synonym">Delphax striatella</name>
    <dbReference type="NCBI Taxonomy" id="195883"/>
    <lineage>
        <taxon>Eukaryota</taxon>
        <taxon>Metazoa</taxon>
        <taxon>Ecdysozoa</taxon>
        <taxon>Arthropoda</taxon>
        <taxon>Hexapoda</taxon>
        <taxon>Insecta</taxon>
        <taxon>Pterygota</taxon>
        <taxon>Neoptera</taxon>
        <taxon>Paraneoptera</taxon>
        <taxon>Hemiptera</taxon>
        <taxon>Auchenorrhyncha</taxon>
        <taxon>Fulgoroidea</taxon>
        <taxon>Delphacidae</taxon>
        <taxon>Criomorphinae</taxon>
        <taxon>Laodelphax</taxon>
    </lineage>
</organism>
<dbReference type="GO" id="GO:0038166">
    <property type="term" value="P:angiotensin-activated signaling pathway"/>
    <property type="evidence" value="ECO:0007669"/>
    <property type="project" value="InterPro"/>
</dbReference>
<gene>
    <name evidence="6" type="ORF">LSTR_LSTR001579</name>
</gene>
<feature type="transmembrane region" description="Helical" evidence="5">
    <location>
        <begin position="95"/>
        <end position="116"/>
    </location>
</feature>
<feature type="transmembrane region" description="Helical" evidence="5">
    <location>
        <begin position="16"/>
        <end position="35"/>
    </location>
</feature>
<dbReference type="PANTHER" id="PTHR16521">
    <property type="entry name" value="TYPE-1 ANGIOTENSIN II RECEPTOR-ASSOCIATED PROTEIN"/>
    <property type="match status" value="1"/>
</dbReference>
<name>A0A482XCU8_LAOST</name>
<feature type="transmembrane region" description="Helical" evidence="5">
    <location>
        <begin position="41"/>
        <end position="57"/>
    </location>
</feature>
<evidence type="ECO:0000256" key="3">
    <source>
        <dbReference type="ARBA" id="ARBA00022989"/>
    </source>
</evidence>
<dbReference type="InterPro" id="IPR009436">
    <property type="entry name" value="AGTRAP"/>
</dbReference>
<proteinExistence type="predicted"/>
<dbReference type="AlphaFoldDB" id="A0A482XCU8"/>
<dbReference type="InParanoid" id="A0A482XCU8"/>